<evidence type="ECO:0000313" key="4">
    <source>
        <dbReference type="EMBL" id="KAF6221666.1"/>
    </source>
</evidence>
<feature type="region of interest" description="Disordered" evidence="2">
    <location>
        <begin position="1"/>
        <end position="24"/>
    </location>
</feature>
<sequence length="289" mass="30853">MHVKDFASSSCHHGVGHVDEGKHKSVDVRGPVREGLKHFSASLSKGFCNGYGGSELFNIVFVTMCLPFEIAERTTDTELRTLGDVATIVYDDRLLDEDAHYTWGIDHAKGAVVVVRPDLWVGISAFPDETARLKHYFGNFLLPQSEATEAEKAPNAMPADRTEADTDVGEPTNDHLVDGSVPDSTANGTTTGEEAKEATTSGSSAPWLLPCSWGKATKEAAVGGSEADSNARKEPMDELKDKVAMDAAHDGPAFEEAMIEIPVNEPGASTDGGKGEYFVTESASVNATH</sequence>
<evidence type="ECO:0000256" key="2">
    <source>
        <dbReference type="SAM" id="MobiDB-lite"/>
    </source>
</evidence>
<dbReference type="InterPro" id="IPR038220">
    <property type="entry name" value="PHOX_C_sf"/>
</dbReference>
<reference evidence="4 5" key="1">
    <citation type="journal article" date="2020" name="Genomics">
        <title>Complete, high-quality genomes from long-read metagenomic sequencing of two wolf lichen thalli reveals enigmatic genome architecture.</title>
        <authorList>
            <person name="McKenzie S.K."/>
            <person name="Walston R.F."/>
            <person name="Allen J.L."/>
        </authorList>
    </citation>
    <scope>NUCLEOTIDE SEQUENCE [LARGE SCALE GENOMIC DNA]</scope>
    <source>
        <strain evidence="4">WasteWater1</strain>
    </source>
</reference>
<keyword evidence="5" id="KW-1185">Reference proteome</keyword>
<evidence type="ECO:0000313" key="5">
    <source>
        <dbReference type="Proteomes" id="UP000593566"/>
    </source>
</evidence>
<keyword evidence="1" id="KW-0560">Oxidoreductase</keyword>
<dbReference type="EMBL" id="JACCJB010000013">
    <property type="protein sequence ID" value="KAF6221666.1"/>
    <property type="molecule type" value="Genomic_DNA"/>
</dbReference>
<dbReference type="RefSeq" id="XP_037151101.1">
    <property type="nucleotide sequence ID" value="XM_037292562.1"/>
</dbReference>
<gene>
    <name evidence="4" type="ORF">HO133_001634</name>
</gene>
<organism evidence="4 5">
    <name type="scientific">Letharia lupina</name>
    <dbReference type="NCBI Taxonomy" id="560253"/>
    <lineage>
        <taxon>Eukaryota</taxon>
        <taxon>Fungi</taxon>
        <taxon>Dikarya</taxon>
        <taxon>Ascomycota</taxon>
        <taxon>Pezizomycotina</taxon>
        <taxon>Lecanoromycetes</taxon>
        <taxon>OSLEUM clade</taxon>
        <taxon>Lecanoromycetidae</taxon>
        <taxon>Lecanorales</taxon>
        <taxon>Lecanorineae</taxon>
        <taxon>Parmeliaceae</taxon>
        <taxon>Letharia</taxon>
    </lineage>
</organism>
<dbReference type="SUPFAM" id="SSF52833">
    <property type="entry name" value="Thioredoxin-like"/>
    <property type="match status" value="1"/>
</dbReference>
<feature type="domain" description="Phenol hydroxylase-like C-terminal dimerisation" evidence="3">
    <location>
        <begin position="82"/>
        <end position="144"/>
    </location>
</feature>
<dbReference type="GeneID" id="59330048"/>
<evidence type="ECO:0000259" key="3">
    <source>
        <dbReference type="Pfam" id="PF07976"/>
    </source>
</evidence>
<feature type="compositionally biased region" description="Low complexity" evidence="2">
    <location>
        <begin position="185"/>
        <end position="202"/>
    </location>
</feature>
<name>A0A8H6CEE0_9LECA</name>
<proteinExistence type="predicted"/>
<protein>
    <recommendedName>
        <fullName evidence="3">Phenol hydroxylase-like C-terminal dimerisation domain-containing protein</fullName>
    </recommendedName>
</protein>
<dbReference type="InterPro" id="IPR012941">
    <property type="entry name" value="Phe_hydrox_C_dim_dom"/>
</dbReference>
<evidence type="ECO:0000256" key="1">
    <source>
        <dbReference type="ARBA" id="ARBA00023002"/>
    </source>
</evidence>
<dbReference type="GO" id="GO:0016491">
    <property type="term" value="F:oxidoreductase activity"/>
    <property type="evidence" value="ECO:0007669"/>
    <property type="project" value="UniProtKB-KW"/>
</dbReference>
<dbReference type="AlphaFoldDB" id="A0A8H6CEE0"/>
<feature type="region of interest" description="Disordered" evidence="2">
    <location>
        <begin position="148"/>
        <end position="208"/>
    </location>
</feature>
<dbReference type="InterPro" id="IPR036249">
    <property type="entry name" value="Thioredoxin-like_sf"/>
</dbReference>
<accession>A0A8H6CEE0</accession>
<dbReference type="Gene3D" id="3.40.30.20">
    <property type="match status" value="1"/>
</dbReference>
<dbReference type="Proteomes" id="UP000593566">
    <property type="component" value="Unassembled WGS sequence"/>
</dbReference>
<dbReference type="Pfam" id="PF07976">
    <property type="entry name" value="Phe_hydrox_dim"/>
    <property type="match status" value="1"/>
</dbReference>
<comment type="caution">
    <text evidence="4">The sequence shown here is derived from an EMBL/GenBank/DDBJ whole genome shotgun (WGS) entry which is preliminary data.</text>
</comment>